<dbReference type="InterPro" id="IPR008920">
    <property type="entry name" value="TF_FadR/GntR_C"/>
</dbReference>
<sequence>MGRTPLRELLVRLDAEGLVEVVPYSGVYISSVEFQELVDVMEVRRPLIRMAAKLVAERATKQEIEKMKKFLGKFKDNLNEKEIIKLDSKFHDLINMATHNKVLYQILQALRDRVLRLWILPKDKSFVYSFKDDFQRLIHAIEEKDEKAAVSILSAHTESFIEKIKAQL</sequence>
<keyword evidence="2" id="KW-0238">DNA-binding</keyword>
<evidence type="ECO:0000256" key="3">
    <source>
        <dbReference type="ARBA" id="ARBA00023163"/>
    </source>
</evidence>
<protein>
    <recommendedName>
        <fullName evidence="4">GntR C-terminal domain-containing protein</fullName>
    </recommendedName>
</protein>
<feature type="domain" description="GntR C-terminal" evidence="4">
    <location>
        <begin position="39"/>
        <end position="159"/>
    </location>
</feature>
<evidence type="ECO:0000259" key="4">
    <source>
        <dbReference type="SMART" id="SM00895"/>
    </source>
</evidence>
<dbReference type="InterPro" id="IPR011711">
    <property type="entry name" value="GntR_C"/>
</dbReference>
<dbReference type="Gene3D" id="1.10.10.10">
    <property type="entry name" value="Winged helix-like DNA-binding domain superfamily/Winged helix DNA-binding domain"/>
    <property type="match status" value="1"/>
</dbReference>
<comment type="caution">
    <text evidence="5">The sequence shown here is derived from an EMBL/GenBank/DDBJ whole genome shotgun (WGS) entry which is preliminary data.</text>
</comment>
<name>A0A662DGM2_UNCAE</name>
<evidence type="ECO:0000256" key="2">
    <source>
        <dbReference type="ARBA" id="ARBA00023125"/>
    </source>
</evidence>
<dbReference type="GO" id="GO:0003677">
    <property type="term" value="F:DNA binding"/>
    <property type="evidence" value="ECO:0007669"/>
    <property type="project" value="UniProtKB-KW"/>
</dbReference>
<organism evidence="5 6">
    <name type="scientific">Aerophobetes bacterium</name>
    <dbReference type="NCBI Taxonomy" id="2030807"/>
    <lineage>
        <taxon>Bacteria</taxon>
        <taxon>Candidatus Aerophobota</taxon>
    </lineage>
</organism>
<dbReference type="SMART" id="SM00895">
    <property type="entry name" value="FCD"/>
    <property type="match status" value="1"/>
</dbReference>
<dbReference type="Gene3D" id="1.20.120.530">
    <property type="entry name" value="GntR ligand-binding domain-like"/>
    <property type="match status" value="1"/>
</dbReference>
<evidence type="ECO:0000313" key="5">
    <source>
        <dbReference type="EMBL" id="RLE13096.1"/>
    </source>
</evidence>
<dbReference type="SUPFAM" id="SSF48008">
    <property type="entry name" value="GntR ligand-binding domain-like"/>
    <property type="match status" value="1"/>
</dbReference>
<dbReference type="PANTHER" id="PTHR43537:SF24">
    <property type="entry name" value="GLUCONATE OPERON TRANSCRIPTIONAL REPRESSOR"/>
    <property type="match status" value="1"/>
</dbReference>
<dbReference type="Proteomes" id="UP000280417">
    <property type="component" value="Unassembled WGS sequence"/>
</dbReference>
<reference evidence="5 6" key="1">
    <citation type="submission" date="2018-06" db="EMBL/GenBank/DDBJ databases">
        <title>Extensive metabolic versatility and redundancy in microbially diverse, dynamic hydrothermal sediments.</title>
        <authorList>
            <person name="Dombrowski N."/>
            <person name="Teske A."/>
            <person name="Baker B.J."/>
        </authorList>
    </citation>
    <scope>NUCLEOTIDE SEQUENCE [LARGE SCALE GENOMIC DNA]</scope>
    <source>
        <strain evidence="5">B3_G15</strain>
    </source>
</reference>
<dbReference type="PANTHER" id="PTHR43537">
    <property type="entry name" value="TRANSCRIPTIONAL REGULATOR, GNTR FAMILY"/>
    <property type="match status" value="1"/>
</dbReference>
<keyword evidence="1" id="KW-0805">Transcription regulation</keyword>
<accession>A0A662DGM2</accession>
<dbReference type="EMBL" id="QMQA01000117">
    <property type="protein sequence ID" value="RLE13096.1"/>
    <property type="molecule type" value="Genomic_DNA"/>
</dbReference>
<proteinExistence type="predicted"/>
<keyword evidence="3" id="KW-0804">Transcription</keyword>
<evidence type="ECO:0000256" key="1">
    <source>
        <dbReference type="ARBA" id="ARBA00023015"/>
    </source>
</evidence>
<dbReference type="InterPro" id="IPR036388">
    <property type="entry name" value="WH-like_DNA-bd_sf"/>
</dbReference>
<dbReference type="AlphaFoldDB" id="A0A662DGM2"/>
<evidence type="ECO:0000313" key="6">
    <source>
        <dbReference type="Proteomes" id="UP000280417"/>
    </source>
</evidence>
<dbReference type="Pfam" id="PF07729">
    <property type="entry name" value="FCD"/>
    <property type="match status" value="1"/>
</dbReference>
<gene>
    <name evidence="5" type="ORF">DRJ04_04940</name>
</gene>